<reference evidence="1" key="1">
    <citation type="submission" date="2006-10" db="EMBL/GenBank/DDBJ databases">
        <title>Complete sequence of Solibacter usitatus Ellin6076.</title>
        <authorList>
            <consortium name="US DOE Joint Genome Institute"/>
            <person name="Copeland A."/>
            <person name="Lucas S."/>
            <person name="Lapidus A."/>
            <person name="Barry K."/>
            <person name="Detter J.C."/>
            <person name="Glavina del Rio T."/>
            <person name="Hammon N."/>
            <person name="Israni S."/>
            <person name="Dalin E."/>
            <person name="Tice H."/>
            <person name="Pitluck S."/>
            <person name="Thompson L.S."/>
            <person name="Brettin T."/>
            <person name="Bruce D."/>
            <person name="Han C."/>
            <person name="Tapia R."/>
            <person name="Gilna P."/>
            <person name="Schmutz J."/>
            <person name="Larimer F."/>
            <person name="Land M."/>
            <person name="Hauser L."/>
            <person name="Kyrpides N."/>
            <person name="Mikhailova N."/>
            <person name="Janssen P.H."/>
            <person name="Kuske C.R."/>
            <person name="Richardson P."/>
        </authorList>
    </citation>
    <scope>NUCLEOTIDE SEQUENCE</scope>
    <source>
        <strain evidence="1">Ellin6076</strain>
    </source>
</reference>
<evidence type="ECO:0000313" key="1">
    <source>
        <dbReference type="EMBL" id="ABJ84675.1"/>
    </source>
</evidence>
<organism evidence="1">
    <name type="scientific">Solibacter usitatus (strain Ellin6076)</name>
    <dbReference type="NCBI Taxonomy" id="234267"/>
    <lineage>
        <taxon>Bacteria</taxon>
        <taxon>Pseudomonadati</taxon>
        <taxon>Acidobacteriota</taxon>
        <taxon>Terriglobia</taxon>
        <taxon>Bryobacterales</taxon>
        <taxon>Solibacteraceae</taxon>
        <taxon>Candidatus Solibacter</taxon>
    </lineage>
</organism>
<accession>Q020H8</accession>
<name>Q020H8_SOLUE</name>
<dbReference type="EMBL" id="CP000473">
    <property type="protein sequence ID" value="ABJ84675.1"/>
    <property type="molecule type" value="Genomic_DNA"/>
</dbReference>
<dbReference type="AlphaFoldDB" id="Q020H8"/>
<dbReference type="KEGG" id="sus:Acid_3704"/>
<proteinExistence type="predicted"/>
<sequence length="189" mass="20350">MPTNPGQTAADLPATCAQRMELGCPLPLRRQKPSEDRYRLRPTITFHSHPLVRVGGAIQIDPLHFHGSIMGRYNSGTGSVLQAICEAQHFLLLRRRKAADLVQNGFFETHATSSLIIPELAEAVLSTAGTETGQAGMVPLGVASILCPPLTDRSRLALDPALEKVGIVHDRHHKHPVSREATAAALGPP</sequence>
<protein>
    <submittedName>
        <fullName evidence="1">Uncharacterized protein</fullName>
    </submittedName>
</protein>
<dbReference type="HOGENOM" id="CLU_1433614_0_0_0"/>
<dbReference type="InParanoid" id="Q020H8"/>
<gene>
    <name evidence="1" type="ordered locus">Acid_3704</name>
</gene>